<dbReference type="RefSeq" id="WP_133551328.1">
    <property type="nucleotide sequence ID" value="NZ_SNWM01000001.1"/>
</dbReference>
<gene>
    <name evidence="1" type="ORF">CLV32_0069</name>
</gene>
<dbReference type="AlphaFoldDB" id="A0A4R6INF4"/>
<protein>
    <submittedName>
        <fullName evidence="1">Uncharacterized protein</fullName>
    </submittedName>
</protein>
<dbReference type="Proteomes" id="UP000295499">
    <property type="component" value="Unassembled WGS sequence"/>
</dbReference>
<sequence>MQIKNSLLIACLLLMIGCKDKKSHLTEKIDGQDTMKVLKKDSAIMSMADTTESIVISCGSGCAISYSPKAIIRQNETIKVVFKANMYEDEILTDNYDETYLFSYTGSQKLDKVIKEGENVDFLQTQMPGAQRAFIEFGEHLVKKKGATNLDIGEHTGNGH</sequence>
<dbReference type="OrthoDB" id="770076at2"/>
<dbReference type="EMBL" id="SNWM01000001">
    <property type="protein sequence ID" value="TDO23784.1"/>
    <property type="molecule type" value="Genomic_DNA"/>
</dbReference>
<comment type="caution">
    <text evidence="1">The sequence shown here is derived from an EMBL/GenBank/DDBJ whole genome shotgun (WGS) entry which is preliminary data.</text>
</comment>
<proteinExistence type="predicted"/>
<dbReference type="PROSITE" id="PS51257">
    <property type="entry name" value="PROKAR_LIPOPROTEIN"/>
    <property type="match status" value="1"/>
</dbReference>
<evidence type="ECO:0000313" key="1">
    <source>
        <dbReference type="EMBL" id="TDO23784.1"/>
    </source>
</evidence>
<accession>A0A4R6INF4</accession>
<keyword evidence="2" id="KW-1185">Reference proteome</keyword>
<organism evidence="1 2">
    <name type="scientific">Pedobacter duraquae</name>
    <dbReference type="NCBI Taxonomy" id="425511"/>
    <lineage>
        <taxon>Bacteria</taxon>
        <taxon>Pseudomonadati</taxon>
        <taxon>Bacteroidota</taxon>
        <taxon>Sphingobacteriia</taxon>
        <taxon>Sphingobacteriales</taxon>
        <taxon>Sphingobacteriaceae</taxon>
        <taxon>Pedobacter</taxon>
    </lineage>
</organism>
<reference evidence="1 2" key="1">
    <citation type="submission" date="2019-03" db="EMBL/GenBank/DDBJ databases">
        <title>Genomic Encyclopedia of Archaeal and Bacterial Type Strains, Phase II (KMG-II): from individual species to whole genera.</title>
        <authorList>
            <person name="Goeker M."/>
        </authorList>
    </citation>
    <scope>NUCLEOTIDE SEQUENCE [LARGE SCALE GENOMIC DNA]</scope>
    <source>
        <strain evidence="1 2">DSM 19034</strain>
    </source>
</reference>
<evidence type="ECO:0000313" key="2">
    <source>
        <dbReference type="Proteomes" id="UP000295499"/>
    </source>
</evidence>
<name>A0A4R6INF4_9SPHI</name>